<feature type="domain" description="Septin-type G" evidence="2">
    <location>
        <begin position="187"/>
        <end position="282"/>
    </location>
</feature>
<keyword evidence="4" id="KW-1185">Reference proteome</keyword>
<dbReference type="Pfam" id="PF00735">
    <property type="entry name" value="Septin"/>
    <property type="match status" value="1"/>
</dbReference>
<evidence type="ECO:0000256" key="1">
    <source>
        <dbReference type="RuleBase" id="RU004560"/>
    </source>
</evidence>
<dbReference type="EMBL" id="CACVKT020007142">
    <property type="protein sequence ID" value="CAC5405875.1"/>
    <property type="molecule type" value="Genomic_DNA"/>
</dbReference>
<protein>
    <recommendedName>
        <fullName evidence="2">Septin-type G domain-containing protein</fullName>
    </recommendedName>
</protein>
<name>A0A6J8DCU5_MYTCO</name>
<dbReference type="OrthoDB" id="6103492at2759"/>
<dbReference type="Gene3D" id="3.40.50.300">
    <property type="entry name" value="P-loop containing nucleotide triphosphate hydrolases"/>
    <property type="match status" value="1"/>
</dbReference>
<dbReference type="PANTHER" id="PTHR32046">
    <property type="entry name" value="G DOMAIN-CONTAINING PROTEIN"/>
    <property type="match status" value="1"/>
</dbReference>
<dbReference type="PANTHER" id="PTHR32046:SF11">
    <property type="entry name" value="IMMUNE-ASSOCIATED NUCLEOTIDE-BINDING PROTEIN 10-LIKE"/>
    <property type="match status" value="1"/>
</dbReference>
<keyword evidence="1" id="KW-0342">GTP-binding</keyword>
<reference evidence="3 4" key="1">
    <citation type="submission" date="2020-06" db="EMBL/GenBank/DDBJ databases">
        <authorList>
            <person name="Li R."/>
            <person name="Bekaert M."/>
        </authorList>
    </citation>
    <scope>NUCLEOTIDE SEQUENCE [LARGE SCALE GENOMIC DNA]</scope>
    <source>
        <strain evidence="4">wild</strain>
    </source>
</reference>
<keyword evidence="1" id="KW-0547">Nucleotide-binding</keyword>
<accession>A0A6J8DCU5</accession>
<dbReference type="GO" id="GO:0005525">
    <property type="term" value="F:GTP binding"/>
    <property type="evidence" value="ECO:0007669"/>
    <property type="project" value="UniProtKB-KW"/>
</dbReference>
<comment type="similarity">
    <text evidence="1">Belongs to the TRAFAC class TrmE-Era-EngA-EngB-Septin-like GTPase superfamily. Septin GTPase family.</text>
</comment>
<evidence type="ECO:0000313" key="4">
    <source>
        <dbReference type="Proteomes" id="UP000507470"/>
    </source>
</evidence>
<organism evidence="3 4">
    <name type="scientific">Mytilus coruscus</name>
    <name type="common">Sea mussel</name>
    <dbReference type="NCBI Taxonomy" id="42192"/>
    <lineage>
        <taxon>Eukaryota</taxon>
        <taxon>Metazoa</taxon>
        <taxon>Spiralia</taxon>
        <taxon>Lophotrochozoa</taxon>
        <taxon>Mollusca</taxon>
        <taxon>Bivalvia</taxon>
        <taxon>Autobranchia</taxon>
        <taxon>Pteriomorphia</taxon>
        <taxon>Mytilida</taxon>
        <taxon>Mytiloidea</taxon>
        <taxon>Mytilidae</taxon>
        <taxon>Mytilinae</taxon>
        <taxon>Mytilus</taxon>
    </lineage>
</organism>
<dbReference type="SUPFAM" id="SSF52540">
    <property type="entry name" value="P-loop containing nucleoside triphosphate hydrolases"/>
    <property type="match status" value="1"/>
</dbReference>
<dbReference type="InterPro" id="IPR030379">
    <property type="entry name" value="G_SEPTIN_dom"/>
</dbReference>
<sequence length="400" mass="45575">MTMNDVESQNLLNKLLTATYQQRKYIQNKDNLKQIRTPGEQYRSKEMPQDVKSHLVEDKAEKTDKPYVTEIVNKSDHIILNWEHRRDLEVDEFYQIIVKQHPRGMWKAFLRVENCYTGEEGQSSDISDVITTGESAALRIKKKSEKIKDGIPSIFKLPYQEIAKARNEGSLTRKFILGTPRNNTKEKTIMIVGATGSGKSTLIEIMANYVMGVLWEDPFRFTLIHEMKQSNNHELSQTEWITCYTIYSDVSSRIDYTLNIIDTPGFGDTRGVEQDIKIISQFQDFFTGNNTRGVAALDAVCFVVKEPDAGRLTTTQKCIFESILALFGNDIKNNICTLVTFADGRRPADQGALKALEALEALEDKPLPFHIIFHLTILPCMQILAQTHMAAFNHVSGKWE</sequence>
<dbReference type="Proteomes" id="UP000507470">
    <property type="component" value="Unassembled WGS sequence"/>
</dbReference>
<dbReference type="InterPro" id="IPR027417">
    <property type="entry name" value="P-loop_NTPase"/>
</dbReference>
<proteinExistence type="inferred from homology"/>
<gene>
    <name evidence="3" type="ORF">MCOR_39519</name>
</gene>
<dbReference type="CDD" id="cd00882">
    <property type="entry name" value="Ras_like_GTPase"/>
    <property type="match status" value="1"/>
</dbReference>
<evidence type="ECO:0000259" key="2">
    <source>
        <dbReference type="Pfam" id="PF00735"/>
    </source>
</evidence>
<evidence type="ECO:0000313" key="3">
    <source>
        <dbReference type="EMBL" id="CAC5405875.1"/>
    </source>
</evidence>
<dbReference type="AlphaFoldDB" id="A0A6J8DCU5"/>